<keyword evidence="4" id="KW-0238">DNA-binding</keyword>
<dbReference type="InterPro" id="IPR045076">
    <property type="entry name" value="MutS"/>
</dbReference>
<evidence type="ECO:0000313" key="7">
    <source>
        <dbReference type="EMBL" id="RKF42092.1"/>
    </source>
</evidence>
<dbReference type="SMART" id="SM00534">
    <property type="entry name" value="MUTSac"/>
    <property type="match status" value="1"/>
</dbReference>
<dbReference type="AlphaFoldDB" id="A0A420GA64"/>
<evidence type="ECO:0000256" key="3">
    <source>
        <dbReference type="ARBA" id="ARBA00022840"/>
    </source>
</evidence>
<dbReference type="InterPro" id="IPR007696">
    <property type="entry name" value="DNA_mismatch_repair_MutS_core"/>
</dbReference>
<evidence type="ECO:0000256" key="1">
    <source>
        <dbReference type="ARBA" id="ARBA00006271"/>
    </source>
</evidence>
<reference evidence="7 8" key="1">
    <citation type="submission" date="2016-07" db="EMBL/GenBank/DDBJ databases">
        <title>Genome analysis of Sphingobacterium siyangense T12B17.</title>
        <authorList>
            <person name="Xu D."/>
            <person name="Su Y."/>
            <person name="Zheng S."/>
        </authorList>
    </citation>
    <scope>NUCLEOTIDE SEQUENCE [LARGE SCALE GENOMIC DNA]</scope>
    <source>
        <strain evidence="7 8">T12B17</strain>
    </source>
</reference>
<organism evidence="7 8">
    <name type="scientific">Sphingobacterium siyangense</name>
    <dbReference type="NCBI Taxonomy" id="459529"/>
    <lineage>
        <taxon>Bacteria</taxon>
        <taxon>Pseudomonadati</taxon>
        <taxon>Bacteroidota</taxon>
        <taxon>Sphingobacteriia</taxon>
        <taxon>Sphingobacteriales</taxon>
        <taxon>Sphingobacteriaceae</taxon>
        <taxon>Sphingobacterium</taxon>
    </lineage>
</organism>
<dbReference type="RefSeq" id="WP_120332493.1">
    <property type="nucleotide sequence ID" value="NZ_MCAQ01000001.1"/>
</dbReference>
<keyword evidence="3" id="KW-0067">ATP-binding</keyword>
<keyword evidence="5" id="KW-0234">DNA repair</keyword>
<dbReference type="PANTHER" id="PTHR11361">
    <property type="entry name" value="DNA MISMATCH REPAIR PROTEIN MUTS FAMILY MEMBER"/>
    <property type="match status" value="1"/>
</dbReference>
<dbReference type="GO" id="GO:0006298">
    <property type="term" value="P:mismatch repair"/>
    <property type="evidence" value="ECO:0007669"/>
    <property type="project" value="InterPro"/>
</dbReference>
<keyword evidence="8" id="KW-1185">Reference proteome</keyword>
<accession>A0A420GA64</accession>
<dbReference type="SUPFAM" id="SSF48334">
    <property type="entry name" value="DNA repair protein MutS, domain III"/>
    <property type="match status" value="1"/>
</dbReference>
<dbReference type="PANTHER" id="PTHR11361:SF34">
    <property type="entry name" value="DNA MISMATCH REPAIR PROTEIN MSH1, MITOCHONDRIAL"/>
    <property type="match status" value="1"/>
</dbReference>
<gene>
    <name evidence="7" type="ORF">BCY89_00925</name>
</gene>
<evidence type="ECO:0000256" key="5">
    <source>
        <dbReference type="ARBA" id="ARBA00023204"/>
    </source>
</evidence>
<name>A0A420GA64_9SPHI</name>
<comment type="similarity">
    <text evidence="1">Belongs to the DNA mismatch repair MutS family.</text>
</comment>
<keyword evidence="2" id="KW-0547">Nucleotide-binding</keyword>
<evidence type="ECO:0000256" key="4">
    <source>
        <dbReference type="ARBA" id="ARBA00023125"/>
    </source>
</evidence>
<evidence type="ECO:0000313" key="8">
    <source>
        <dbReference type="Proteomes" id="UP000286402"/>
    </source>
</evidence>
<keyword evidence="5" id="KW-0227">DNA damage</keyword>
<dbReference type="Gene3D" id="1.10.1420.10">
    <property type="match status" value="1"/>
</dbReference>
<proteinExistence type="inferred from homology"/>
<protein>
    <recommendedName>
        <fullName evidence="6">DNA mismatch repair proteins mutS family domain-containing protein</fullName>
    </recommendedName>
</protein>
<dbReference type="Pfam" id="PF05192">
    <property type="entry name" value="MutS_III"/>
    <property type="match status" value="1"/>
</dbReference>
<dbReference type="SUPFAM" id="SSF52540">
    <property type="entry name" value="P-loop containing nucleoside triphosphate hydrolases"/>
    <property type="match status" value="1"/>
</dbReference>
<dbReference type="Pfam" id="PF00488">
    <property type="entry name" value="MutS_V"/>
    <property type="match status" value="1"/>
</dbReference>
<evidence type="ECO:0000259" key="6">
    <source>
        <dbReference type="SMART" id="SM00534"/>
    </source>
</evidence>
<comment type="caution">
    <text evidence="7">The sequence shown here is derived from an EMBL/GenBank/DDBJ whole genome shotgun (WGS) entry which is preliminary data.</text>
</comment>
<dbReference type="GO" id="GO:0140664">
    <property type="term" value="F:ATP-dependent DNA damage sensor activity"/>
    <property type="evidence" value="ECO:0007669"/>
    <property type="project" value="InterPro"/>
</dbReference>
<dbReference type="InterPro" id="IPR000432">
    <property type="entry name" value="DNA_mismatch_repair_MutS_C"/>
</dbReference>
<dbReference type="Gene3D" id="3.40.50.300">
    <property type="entry name" value="P-loop containing nucleotide triphosphate hydrolases"/>
    <property type="match status" value="1"/>
</dbReference>
<dbReference type="GO" id="GO:0005524">
    <property type="term" value="F:ATP binding"/>
    <property type="evidence" value="ECO:0007669"/>
    <property type="project" value="UniProtKB-KW"/>
</dbReference>
<feature type="domain" description="DNA mismatch repair proteins mutS family" evidence="6">
    <location>
        <begin position="260"/>
        <end position="441"/>
    </location>
</feature>
<evidence type="ECO:0000256" key="2">
    <source>
        <dbReference type="ARBA" id="ARBA00022741"/>
    </source>
</evidence>
<dbReference type="EMBL" id="MCAQ01000001">
    <property type="protein sequence ID" value="RKF42092.1"/>
    <property type="molecule type" value="Genomic_DNA"/>
</dbReference>
<dbReference type="Proteomes" id="UP000286402">
    <property type="component" value="Unassembled WGS sequence"/>
</dbReference>
<dbReference type="InterPro" id="IPR027417">
    <property type="entry name" value="P-loop_NTPase"/>
</dbReference>
<dbReference type="GO" id="GO:0030983">
    <property type="term" value="F:mismatched DNA binding"/>
    <property type="evidence" value="ECO:0007669"/>
    <property type="project" value="InterPro"/>
</dbReference>
<dbReference type="InterPro" id="IPR036187">
    <property type="entry name" value="DNA_mismatch_repair_MutS_sf"/>
</dbReference>
<sequence>MSIVDKQTLADLNVTNNRYKDMVDFFDCTVTLGGRDMLFGYFLEPLSSKWEIECRQHLILFMQEVEISGLLDKYMMQDLEKYLSLPQEPYSPSRATYYLEMVSTNFLSLDFKKREILVKRSIHEIAKITDGLAHFLASAKSNGHTIEILEDYHKHIDCVLEEIDRDEFKQLLNNKFSKELMIKYDYLFRNIKRNTIREIFDVLYHLDALFSVAKSIKGKNLVFPQIEEKTGGEDMITIRGAYNLFIEDAIKNDVEIKKENNLWYLTGANMTGKSTLLKTIGSCVYLTHLGFPVPADAMKTVLFDGISATINLGDNINAGASHFFNEVLRVKHLAELLASGKRMFILMDELFKGTNHSDASEATLELVNCLKGYKNSVFLLSSHITEICPILYKDGIALKYLGVQLDEMEGIIFTYRLLDGVAEEKLGMWLLHKERVFEILRKVNLETGQN</sequence>